<dbReference type="InterPro" id="IPR001054">
    <property type="entry name" value="A/G_cyclase"/>
</dbReference>
<keyword evidence="1" id="KW-0812">Transmembrane</keyword>
<feature type="transmembrane region" description="Helical" evidence="1">
    <location>
        <begin position="111"/>
        <end position="128"/>
    </location>
</feature>
<dbReference type="InterPro" id="IPR029787">
    <property type="entry name" value="Nucleotide_cyclase"/>
</dbReference>
<evidence type="ECO:0000313" key="3">
    <source>
        <dbReference type="EMBL" id="MDM7860576.1"/>
    </source>
</evidence>
<evidence type="ECO:0000259" key="2">
    <source>
        <dbReference type="PROSITE" id="PS50125"/>
    </source>
</evidence>
<dbReference type="RefSeq" id="WP_289364870.1">
    <property type="nucleotide sequence ID" value="NZ_JAUCBP010000007.1"/>
</dbReference>
<dbReference type="GO" id="GO:0016829">
    <property type="term" value="F:lyase activity"/>
    <property type="evidence" value="ECO:0007669"/>
    <property type="project" value="UniProtKB-KW"/>
</dbReference>
<evidence type="ECO:0000313" key="4">
    <source>
        <dbReference type="Proteomes" id="UP001234343"/>
    </source>
</evidence>
<feature type="transmembrane region" description="Helical" evidence="1">
    <location>
        <begin position="67"/>
        <end position="84"/>
    </location>
</feature>
<dbReference type="PANTHER" id="PTHR45655:SF13">
    <property type="entry name" value="SOLUBLE GUANYLATE CYCLASE GCY-32-RELATED"/>
    <property type="match status" value="1"/>
</dbReference>
<sequence length="396" mass="44471">MSSPHAYVQRQSISSAVQYALLIALIVQIPLASVADKTHKLFIVGFIFLHILALSALRLAHSIGIRNLLLCITYASFIVLSGALWQGDYLAHWFLPVGIVIAVFLFRLQSPLLLLCVVVLFNALFLHAEYQWIQWRADVDESYLKSKGYLNALLMSSCCTFIGVFIRWHLSQFWRAIQSESASRKSALNRVLPECFQAPLPSTQQPKPQHYSPVSVLFFDMRGYTEFAANRDSLAQIQMLDAVYRRFDEICAMYGIERIKTNGDQYIAAAGVPLTYTIEHNNDYSPAVAICLAARQMEVEFRAIANRFGFDSLSRIGIASGKVIAGIIGLFKPCYDLWGLPMLLASRLESNCVAGHINICETTYLSINQQLHCELVGRMELQGLGTRVVYSLTLDR</sequence>
<gene>
    <name evidence="3" type="ORF">QTP81_08210</name>
</gene>
<name>A0ABT7SWL0_9ALTE</name>
<dbReference type="Pfam" id="PF00211">
    <property type="entry name" value="Guanylate_cyc"/>
    <property type="match status" value="1"/>
</dbReference>
<dbReference type="Gene3D" id="3.30.70.1230">
    <property type="entry name" value="Nucleotide cyclase"/>
    <property type="match status" value="1"/>
</dbReference>
<keyword evidence="1" id="KW-0472">Membrane</keyword>
<keyword evidence="3" id="KW-0456">Lyase</keyword>
<dbReference type="CDD" id="cd07302">
    <property type="entry name" value="CHD"/>
    <property type="match status" value="1"/>
</dbReference>
<dbReference type="PANTHER" id="PTHR45655">
    <property type="entry name" value="GUANYLATE CYCLASE SOLUBLE SUBUNIT BETA-2"/>
    <property type="match status" value="1"/>
</dbReference>
<feature type="transmembrane region" description="Helical" evidence="1">
    <location>
        <begin position="41"/>
        <end position="60"/>
    </location>
</feature>
<dbReference type="Proteomes" id="UP001234343">
    <property type="component" value="Unassembled WGS sequence"/>
</dbReference>
<feature type="transmembrane region" description="Helical" evidence="1">
    <location>
        <begin position="12"/>
        <end position="35"/>
    </location>
</feature>
<proteinExistence type="predicted"/>
<organism evidence="3 4">
    <name type="scientific">Alteromonas arenosi</name>
    <dbReference type="NCBI Taxonomy" id="3055817"/>
    <lineage>
        <taxon>Bacteria</taxon>
        <taxon>Pseudomonadati</taxon>
        <taxon>Pseudomonadota</taxon>
        <taxon>Gammaproteobacteria</taxon>
        <taxon>Alteromonadales</taxon>
        <taxon>Alteromonadaceae</taxon>
        <taxon>Alteromonas/Salinimonas group</taxon>
        <taxon>Alteromonas</taxon>
    </lineage>
</organism>
<dbReference type="PROSITE" id="PS50125">
    <property type="entry name" value="GUANYLATE_CYCLASE_2"/>
    <property type="match status" value="1"/>
</dbReference>
<evidence type="ECO:0000256" key="1">
    <source>
        <dbReference type="SAM" id="Phobius"/>
    </source>
</evidence>
<protein>
    <submittedName>
        <fullName evidence="3">Adenylate/guanylate cyclase domain-containing protein</fullName>
        <ecNumber evidence="3">4.6.1.-</ecNumber>
    </submittedName>
</protein>
<dbReference type="SUPFAM" id="SSF55073">
    <property type="entry name" value="Nucleotide cyclase"/>
    <property type="match status" value="1"/>
</dbReference>
<feature type="transmembrane region" description="Helical" evidence="1">
    <location>
        <begin position="148"/>
        <end position="170"/>
    </location>
</feature>
<reference evidence="3 4" key="1">
    <citation type="submission" date="2023-06" db="EMBL/GenBank/DDBJ databases">
        <title>Alteromonas sp. ASW11-36 isolated from intertidal sand.</title>
        <authorList>
            <person name="Li Y."/>
        </authorList>
    </citation>
    <scope>NUCLEOTIDE SEQUENCE [LARGE SCALE GENOMIC DNA]</scope>
    <source>
        <strain evidence="3 4">ASW11-36</strain>
    </source>
</reference>
<dbReference type="EMBL" id="JAUCBP010000007">
    <property type="protein sequence ID" value="MDM7860576.1"/>
    <property type="molecule type" value="Genomic_DNA"/>
</dbReference>
<keyword evidence="4" id="KW-1185">Reference proteome</keyword>
<accession>A0ABT7SWL0</accession>
<comment type="caution">
    <text evidence="3">The sequence shown here is derived from an EMBL/GenBank/DDBJ whole genome shotgun (WGS) entry which is preliminary data.</text>
</comment>
<keyword evidence="1" id="KW-1133">Transmembrane helix</keyword>
<dbReference type="EC" id="4.6.1.-" evidence="3"/>
<feature type="transmembrane region" description="Helical" evidence="1">
    <location>
        <begin position="90"/>
        <end position="106"/>
    </location>
</feature>
<dbReference type="SMART" id="SM00044">
    <property type="entry name" value="CYCc"/>
    <property type="match status" value="1"/>
</dbReference>
<feature type="domain" description="Guanylate cyclase" evidence="2">
    <location>
        <begin position="215"/>
        <end position="349"/>
    </location>
</feature>